<dbReference type="InterPro" id="IPR015633">
    <property type="entry name" value="E2F"/>
</dbReference>
<dbReference type="InterPro" id="IPR036388">
    <property type="entry name" value="WH-like_DNA-bd_sf"/>
</dbReference>
<dbReference type="InterPro" id="IPR038441">
    <property type="entry name" value="THAP_Znf_sf"/>
</dbReference>
<organism evidence="12 13">
    <name type="scientific">Cirrhinus molitorella</name>
    <name type="common">mud carp</name>
    <dbReference type="NCBI Taxonomy" id="172907"/>
    <lineage>
        <taxon>Eukaryota</taxon>
        <taxon>Metazoa</taxon>
        <taxon>Chordata</taxon>
        <taxon>Craniata</taxon>
        <taxon>Vertebrata</taxon>
        <taxon>Euteleostomi</taxon>
        <taxon>Actinopterygii</taxon>
        <taxon>Neopterygii</taxon>
        <taxon>Teleostei</taxon>
        <taxon>Ostariophysi</taxon>
        <taxon>Cypriniformes</taxon>
        <taxon>Cyprinidae</taxon>
        <taxon>Labeoninae</taxon>
        <taxon>Labeonini</taxon>
        <taxon>Cirrhinus</taxon>
    </lineage>
</organism>
<evidence type="ECO:0000256" key="3">
    <source>
        <dbReference type="ARBA" id="ARBA00022771"/>
    </source>
</evidence>
<evidence type="ECO:0000256" key="5">
    <source>
        <dbReference type="ARBA" id="ARBA00023015"/>
    </source>
</evidence>
<dbReference type="AlphaFoldDB" id="A0AA88PET6"/>
<comment type="subcellular location">
    <subcellularLocation>
        <location evidence="9">Nucleus</location>
    </subcellularLocation>
</comment>
<dbReference type="EMBL" id="JAUYZG010000017">
    <property type="protein sequence ID" value="KAK2884161.1"/>
    <property type="molecule type" value="Genomic_DNA"/>
</dbReference>
<keyword evidence="5 9" id="KW-0805">Transcription regulation</keyword>
<comment type="caution">
    <text evidence="12">The sequence shown here is derived from an EMBL/GenBank/DDBJ whole genome shotgun (WGS) entry which is preliminary data.</text>
</comment>
<protein>
    <recommendedName>
        <fullName evidence="11">THAP-type domain-containing protein</fullName>
    </recommendedName>
</protein>
<evidence type="ECO:0000313" key="12">
    <source>
        <dbReference type="EMBL" id="KAK2884161.1"/>
    </source>
</evidence>
<keyword evidence="3 8" id="KW-0863">Zinc-finger</keyword>
<name>A0AA88PET6_9TELE</name>
<feature type="region of interest" description="Disordered" evidence="10">
    <location>
        <begin position="92"/>
        <end position="111"/>
    </location>
</feature>
<dbReference type="SUPFAM" id="SSF57716">
    <property type="entry name" value="Glucocorticoid receptor-like (DNA-binding domain)"/>
    <property type="match status" value="2"/>
</dbReference>
<dbReference type="GO" id="GO:0000978">
    <property type="term" value="F:RNA polymerase II cis-regulatory region sequence-specific DNA binding"/>
    <property type="evidence" value="ECO:0007669"/>
    <property type="project" value="InterPro"/>
</dbReference>
<dbReference type="InterPro" id="IPR003316">
    <property type="entry name" value="E2F_WHTH_DNA-bd_dom"/>
</dbReference>
<evidence type="ECO:0000256" key="6">
    <source>
        <dbReference type="ARBA" id="ARBA00023125"/>
    </source>
</evidence>
<keyword evidence="7 9" id="KW-0804">Transcription</keyword>
<evidence type="ECO:0000256" key="9">
    <source>
        <dbReference type="RuleBase" id="RU003796"/>
    </source>
</evidence>
<evidence type="ECO:0000256" key="7">
    <source>
        <dbReference type="ARBA" id="ARBA00023163"/>
    </source>
</evidence>
<dbReference type="SMART" id="SM00692">
    <property type="entry name" value="DM3"/>
    <property type="match status" value="2"/>
</dbReference>
<evidence type="ECO:0000256" key="1">
    <source>
        <dbReference type="ARBA" id="ARBA00010940"/>
    </source>
</evidence>
<keyword evidence="13" id="KW-1185">Reference proteome</keyword>
<dbReference type="SUPFAM" id="SSF144074">
    <property type="entry name" value="E2F-DP heterodimerization region"/>
    <property type="match status" value="1"/>
</dbReference>
<evidence type="ECO:0000256" key="8">
    <source>
        <dbReference type="PROSITE-ProRule" id="PRU00309"/>
    </source>
</evidence>
<dbReference type="SUPFAM" id="SSF46785">
    <property type="entry name" value="Winged helix' DNA-binding domain"/>
    <property type="match status" value="1"/>
</dbReference>
<evidence type="ECO:0000313" key="13">
    <source>
        <dbReference type="Proteomes" id="UP001187343"/>
    </source>
</evidence>
<accession>A0AA88PET6</accession>
<feature type="region of interest" description="Disordered" evidence="10">
    <location>
        <begin position="123"/>
        <end position="142"/>
    </location>
</feature>
<evidence type="ECO:0000256" key="4">
    <source>
        <dbReference type="ARBA" id="ARBA00022833"/>
    </source>
</evidence>
<dbReference type="Pfam" id="PF05485">
    <property type="entry name" value="THAP"/>
    <property type="match status" value="2"/>
</dbReference>
<dbReference type="InterPro" id="IPR032198">
    <property type="entry name" value="E2F_CC-MB"/>
</dbReference>
<evidence type="ECO:0000256" key="2">
    <source>
        <dbReference type="ARBA" id="ARBA00022723"/>
    </source>
</evidence>
<dbReference type="PANTHER" id="PTHR12081">
    <property type="entry name" value="TRANSCRIPTION FACTOR E2F"/>
    <property type="match status" value="1"/>
</dbReference>
<dbReference type="InterPro" id="IPR006612">
    <property type="entry name" value="THAP_Znf"/>
</dbReference>
<keyword evidence="2" id="KW-0479">Metal-binding</keyword>
<dbReference type="Gene3D" id="6.20.210.20">
    <property type="entry name" value="THAP domain"/>
    <property type="match status" value="2"/>
</dbReference>
<dbReference type="Gene3D" id="1.10.10.10">
    <property type="entry name" value="Winged helix-like DNA-binding domain superfamily/Winged helix DNA-binding domain"/>
    <property type="match status" value="1"/>
</dbReference>
<evidence type="ECO:0000259" key="11">
    <source>
        <dbReference type="PROSITE" id="PS50950"/>
    </source>
</evidence>
<dbReference type="InterPro" id="IPR037241">
    <property type="entry name" value="E2F-DP_heterodim"/>
</dbReference>
<keyword evidence="4" id="KW-0862">Zinc</keyword>
<dbReference type="FunFam" id="1.10.10.10:FF:000008">
    <property type="entry name" value="E2F transcription factor 1"/>
    <property type="match status" value="1"/>
</dbReference>
<dbReference type="Gene3D" id="6.10.250.540">
    <property type="match status" value="1"/>
</dbReference>
<dbReference type="GO" id="GO:0090575">
    <property type="term" value="C:RNA polymerase II transcription regulator complex"/>
    <property type="evidence" value="ECO:0007669"/>
    <property type="project" value="TreeGrafter"/>
</dbReference>
<evidence type="ECO:0000256" key="10">
    <source>
        <dbReference type="SAM" id="MobiDB-lite"/>
    </source>
</evidence>
<dbReference type="GO" id="GO:0008270">
    <property type="term" value="F:zinc ion binding"/>
    <property type="evidence" value="ECO:0007669"/>
    <property type="project" value="UniProtKB-KW"/>
</dbReference>
<keyword evidence="9" id="KW-0539">Nucleus</keyword>
<dbReference type="PANTHER" id="PTHR12081:SF19">
    <property type="entry name" value="TRANSCRIPTION FACTOR E2F6"/>
    <property type="match status" value="1"/>
</dbReference>
<dbReference type="PROSITE" id="PS50950">
    <property type="entry name" value="ZF_THAP"/>
    <property type="match status" value="2"/>
</dbReference>
<dbReference type="Pfam" id="PF16421">
    <property type="entry name" value="E2F_CC-MB"/>
    <property type="match status" value="1"/>
</dbReference>
<dbReference type="SMART" id="SM01372">
    <property type="entry name" value="E2F_TDP"/>
    <property type="match status" value="1"/>
</dbReference>
<gene>
    <name evidence="12" type="ORF">Q8A67_017798</name>
</gene>
<comment type="similarity">
    <text evidence="1 9">Belongs to the E2F/DP family.</text>
</comment>
<dbReference type="InterPro" id="IPR036390">
    <property type="entry name" value="WH_DNA-bd_sf"/>
</dbReference>
<feature type="domain" description="THAP-type" evidence="11">
    <location>
        <begin position="405"/>
        <end position="487"/>
    </location>
</feature>
<reference evidence="12" key="1">
    <citation type="submission" date="2023-08" db="EMBL/GenBank/DDBJ databases">
        <title>Chromosome-level Genome Assembly of mud carp (Cirrhinus molitorella).</title>
        <authorList>
            <person name="Liu H."/>
        </authorList>
    </citation>
    <scope>NUCLEOTIDE SEQUENCE</scope>
    <source>
        <strain evidence="12">Prfri</strain>
        <tissue evidence="12">Muscle</tissue>
    </source>
</reference>
<dbReference type="GO" id="GO:0000981">
    <property type="term" value="F:DNA-binding transcription factor activity, RNA polymerase II-specific"/>
    <property type="evidence" value="ECO:0007669"/>
    <property type="project" value="TreeGrafter"/>
</dbReference>
<dbReference type="GO" id="GO:0046983">
    <property type="term" value="F:protein dimerization activity"/>
    <property type="evidence" value="ECO:0007669"/>
    <property type="project" value="InterPro"/>
</dbReference>
<dbReference type="SMART" id="SM00980">
    <property type="entry name" value="THAP"/>
    <property type="match status" value="2"/>
</dbReference>
<proteinExistence type="inferred from homology"/>
<keyword evidence="6 8" id="KW-0238">DNA-binding</keyword>
<dbReference type="Proteomes" id="UP001187343">
    <property type="component" value="Unassembled WGS sequence"/>
</dbReference>
<dbReference type="Pfam" id="PF02319">
    <property type="entry name" value="WHD_E2F_TDP"/>
    <property type="match status" value="1"/>
</dbReference>
<feature type="domain" description="THAP-type" evidence="11">
    <location>
        <begin position="1"/>
        <end position="82"/>
    </location>
</feature>
<dbReference type="CDD" id="cd14660">
    <property type="entry name" value="E2F_DD"/>
    <property type="match status" value="1"/>
</dbReference>
<sequence length="534" mass="60090">MVKCVVQGCINHSDVRPGEQPSRPRKRFFRFPKDKARVKVWLAALRETEREITDQHQICEDHFLSHHITPNGISPDAIPIMPPLEGPVAGWSSCDEQDEHSDPVEEDPVAAEDDLYDVEFEDYEEEEDEDHSLADGGSHSMSSTVQGQCFAGSLISNPNINMNQATGASNRQVLNRSEVALGRLTKRFMQLLYTAPNGVLDLNEVTRKLGTRKRRVYDITNVLTGIQLIKKTSKNKIQWMNPASSSSFGNQWNTKTKADLLHLKSTEEALDWLIKDCAQQLFALTDLKENADSAYVTYEDICQIGVFKDQTIIAIRAPEETKLEVPTPTEESIQIHLKGCRGPIHILTCETEGPSEAVDPANTESKLVKPACFLALEESRIHTQPLISVKASRKFKYQRREDSSTAEHCCVPLCSASSKFNSVLSFHSFPTDEERRKMWIRNIRRKDLIITSHMRVCSRHFESETIKEPSTLKGRRVLKKGAVPTLFQWNNYSASAPLQTPVDEDPTPVDLNKHDCGSVPERAAVDNALDRAAE</sequence>
<feature type="region of interest" description="Disordered" evidence="10">
    <location>
        <begin position="497"/>
        <end position="534"/>
    </location>
</feature>
<feature type="compositionally biased region" description="Acidic residues" evidence="10">
    <location>
        <begin position="95"/>
        <end position="111"/>
    </location>
</feature>